<dbReference type="RefSeq" id="XP_033675061.1">
    <property type="nucleotide sequence ID" value="XM_033815107.1"/>
</dbReference>
<evidence type="ECO:0000256" key="1">
    <source>
        <dbReference type="ARBA" id="ARBA00004141"/>
    </source>
</evidence>
<evidence type="ECO:0000256" key="6">
    <source>
        <dbReference type="ARBA" id="ARBA00022989"/>
    </source>
</evidence>
<evidence type="ECO:0000259" key="10">
    <source>
        <dbReference type="PROSITE" id="PS50893"/>
    </source>
</evidence>
<keyword evidence="13" id="KW-1185">Reference proteome</keyword>
<evidence type="ECO:0000256" key="5">
    <source>
        <dbReference type="ARBA" id="ARBA00022840"/>
    </source>
</evidence>
<dbReference type="OrthoDB" id="6500128at2759"/>
<dbReference type="InterPro" id="IPR050173">
    <property type="entry name" value="ABC_transporter_C-like"/>
</dbReference>
<dbReference type="CDD" id="cd18597">
    <property type="entry name" value="ABC_6TM_YOR1_D1_like"/>
    <property type="match status" value="1"/>
</dbReference>
<dbReference type="GO" id="GO:0016020">
    <property type="term" value="C:membrane"/>
    <property type="evidence" value="ECO:0007669"/>
    <property type="project" value="UniProtKB-SubCell"/>
</dbReference>
<evidence type="ECO:0000313" key="12">
    <source>
        <dbReference type="EMBL" id="KAF2174172.1"/>
    </source>
</evidence>
<evidence type="ECO:0000256" key="4">
    <source>
        <dbReference type="ARBA" id="ARBA00022741"/>
    </source>
</evidence>
<evidence type="ECO:0000256" key="7">
    <source>
        <dbReference type="ARBA" id="ARBA00023136"/>
    </source>
</evidence>
<evidence type="ECO:0008006" key="14">
    <source>
        <dbReference type="Google" id="ProtNLM"/>
    </source>
</evidence>
<evidence type="ECO:0000256" key="9">
    <source>
        <dbReference type="SAM" id="Phobius"/>
    </source>
</evidence>
<keyword evidence="5" id="KW-0067">ATP-binding</keyword>
<evidence type="ECO:0000256" key="3">
    <source>
        <dbReference type="ARBA" id="ARBA00022692"/>
    </source>
</evidence>
<keyword evidence="3 9" id="KW-0812">Transmembrane</keyword>
<dbReference type="PANTHER" id="PTHR24223">
    <property type="entry name" value="ATP-BINDING CASSETTE SUB-FAMILY C"/>
    <property type="match status" value="1"/>
</dbReference>
<evidence type="ECO:0000259" key="11">
    <source>
        <dbReference type="PROSITE" id="PS50929"/>
    </source>
</evidence>
<sequence length="1362" mass="150151">MTGTDALPGKLVYQLDVLDQSSKSKRPGLISRHSTKSRQDLPRVKTSPPPQSNDSWKDQRRVWPEQSDHGLTWLLFAWVTPLLRLGHQRPLELDDIWLMSPNRSSEGLSRRVTAALATYVAASHPNPLRAALLDAFRSELLLGGVAQLLSTFIHALTPFALRFLIAFATSVYGGKDKPLSQGIGIVLTITAMQLLQSLCTNHCLHYSMLVGAQTRSALTALILQKSLKLSPRARASGSTAVVDGSDGWTNGKITNLMSTDTSRIDQACSIVHPVWTAPISILMSLVLLFFNLSYGAFCGFLVLAAATPLVGRAMKLALAGRSSINGITDARATLAQELLQGIKFIKIFGWETAFVSRHRDLRKNEVRALQKLIDLRNTVMSASMAIPVFAAAPSFALYSYLAEDVTPARVFSSIGLLNSLRQPLGILTTGVSLLLDASISISRIEGFLLAEEAEETSRFDSDSEFAVVLSSASFTWEASNRSQQDELRDKNGTDMKQQPILRVPFERSSSLESQQFSRPILKADSQGDGADDVFRLAELSLKLKRGELVAVVGDVGSGKSSMLAAMAGHMRMTSGELTFGARKAYCAEGAWIQNASIRENITFGQAYESDWYQEIIDACALKADLDSFADGDLTEVGERGVTLSGGQKQRINIARAIYSGAAIVLMDDPLSAVDAHVGQHILKKAIFGLLRGKCRVMATHQTHILPSCDKIIRVENGRIVSVEVPDHAAKQSIRRQMSFGSKEKSRPCLQTAPDNTTINPTNTKASSSLMMHEERPTRGGVPASVYSYYHKATGNPLSIGLVLCILALLQGSIIGGSLWLSCWTSYIYEMSDAYYLGIYAALGIVQAGLMFLFCKTITLFATRASYTMLEDALASVVRSPMSFFDQTPLGRLVNRFSKDTDTIDNTLADSIRLFLMTTGSTLAVFVLIVSYYRLFVFAILPVVAAYLSYTTYYRSSAREMKFHESTLRSKVFAQFGEAINGVPTIKSYGAHDRFVSRLYRAIDDMNSAYILSFSYQRWLAIRLDGVGLILVLTAGLLAVRSSISVDPSVIGIVVAWIVSVSQMLQFTVRYLTDVDRDMVSVERLQYYGTCLTKEEPENVTRVEVPASWPTKGQILFEKACLRYREDLPDALRDFDLHIRSGERIGIVGRTGAGKSTILAALLRLVNLRQGKIVIDGLDISQIQLANLRSRLTVVSQDPKLFRGTVRSNLDPFDEHPDSELLRAMQRVHLQTPAQEKHGERDQIDLASAVEEDGTNFSFGQRQLLVLARALVRHTQITVFDEATTAIDLETDRKIQQTIAEAFAGRTLICIAHRLRTIISFDRICVMDAGQIAELGTPKELWERGGLFRRLCDQSGIAENDFP</sequence>
<dbReference type="CDD" id="cd03250">
    <property type="entry name" value="ABCC_MRP_domain1"/>
    <property type="match status" value="1"/>
</dbReference>
<feature type="compositionally biased region" description="Polar residues" evidence="8">
    <location>
        <begin position="752"/>
        <end position="769"/>
    </location>
</feature>
<feature type="domain" description="ABC transmembrane type-1" evidence="11">
    <location>
        <begin position="141"/>
        <end position="436"/>
    </location>
</feature>
<feature type="region of interest" description="Disordered" evidence="8">
    <location>
        <begin position="23"/>
        <end position="60"/>
    </location>
</feature>
<dbReference type="FunFam" id="3.40.50.300:FF:000565">
    <property type="entry name" value="ABC bile acid transporter"/>
    <property type="match status" value="1"/>
</dbReference>
<feature type="domain" description="ABC transporter" evidence="10">
    <location>
        <begin position="1116"/>
        <end position="1353"/>
    </location>
</feature>
<feature type="transmembrane region" description="Helical" evidence="9">
    <location>
        <begin position="379"/>
        <end position="400"/>
    </location>
</feature>
<dbReference type="Gene3D" id="3.40.50.300">
    <property type="entry name" value="P-loop containing nucleotide triphosphate hydrolases"/>
    <property type="match status" value="2"/>
</dbReference>
<feature type="transmembrane region" description="Helical" evidence="9">
    <location>
        <begin position="281"/>
        <end position="306"/>
    </location>
</feature>
<feature type="transmembrane region" description="Helical" evidence="9">
    <location>
        <begin position="797"/>
        <end position="821"/>
    </location>
</feature>
<dbReference type="SMART" id="SM00382">
    <property type="entry name" value="AAA"/>
    <property type="match status" value="2"/>
</dbReference>
<feature type="transmembrane region" description="Helical" evidence="9">
    <location>
        <begin position="934"/>
        <end position="953"/>
    </location>
</feature>
<dbReference type="GeneID" id="54568379"/>
<dbReference type="PANTHER" id="PTHR24223:SF464">
    <property type="entry name" value="ABC-TYPE TRANSPORTER CICA"/>
    <property type="match status" value="1"/>
</dbReference>
<dbReference type="InterPro" id="IPR027417">
    <property type="entry name" value="P-loop_NTPase"/>
</dbReference>
<dbReference type="CDD" id="cd18606">
    <property type="entry name" value="ABC_6TM_YOR1_D2_like"/>
    <property type="match status" value="1"/>
</dbReference>
<protein>
    <recommendedName>
        <fullName evidence="14">P-loop containing nucleoside triphosphate hydrolase protein</fullName>
    </recommendedName>
</protein>
<evidence type="ECO:0000256" key="8">
    <source>
        <dbReference type="SAM" id="MobiDB-lite"/>
    </source>
</evidence>
<dbReference type="Proteomes" id="UP000799537">
    <property type="component" value="Unassembled WGS sequence"/>
</dbReference>
<gene>
    <name evidence="12" type="ORF">M409DRAFT_62294</name>
</gene>
<feature type="transmembrane region" description="Helical" evidence="9">
    <location>
        <begin position="1019"/>
        <end position="1043"/>
    </location>
</feature>
<dbReference type="InterPro" id="IPR003593">
    <property type="entry name" value="AAA+_ATPase"/>
</dbReference>
<dbReference type="GO" id="GO:0140359">
    <property type="term" value="F:ABC-type transporter activity"/>
    <property type="evidence" value="ECO:0007669"/>
    <property type="project" value="InterPro"/>
</dbReference>
<dbReference type="GO" id="GO:0005524">
    <property type="term" value="F:ATP binding"/>
    <property type="evidence" value="ECO:0007669"/>
    <property type="project" value="UniProtKB-KW"/>
</dbReference>
<dbReference type="SUPFAM" id="SSF90123">
    <property type="entry name" value="ABC transporter transmembrane region"/>
    <property type="match status" value="2"/>
</dbReference>
<organism evidence="12 13">
    <name type="scientific">Zasmidium cellare ATCC 36951</name>
    <dbReference type="NCBI Taxonomy" id="1080233"/>
    <lineage>
        <taxon>Eukaryota</taxon>
        <taxon>Fungi</taxon>
        <taxon>Dikarya</taxon>
        <taxon>Ascomycota</taxon>
        <taxon>Pezizomycotina</taxon>
        <taxon>Dothideomycetes</taxon>
        <taxon>Dothideomycetidae</taxon>
        <taxon>Mycosphaerellales</taxon>
        <taxon>Mycosphaerellaceae</taxon>
        <taxon>Zasmidium</taxon>
    </lineage>
</organism>
<dbReference type="InterPro" id="IPR011527">
    <property type="entry name" value="ABC1_TM_dom"/>
</dbReference>
<evidence type="ECO:0000256" key="2">
    <source>
        <dbReference type="ARBA" id="ARBA00022448"/>
    </source>
</evidence>
<dbReference type="CDD" id="cd03244">
    <property type="entry name" value="ABCC_MRP_domain2"/>
    <property type="match status" value="1"/>
</dbReference>
<dbReference type="EMBL" id="ML993579">
    <property type="protein sequence ID" value="KAF2174172.1"/>
    <property type="molecule type" value="Genomic_DNA"/>
</dbReference>
<dbReference type="InterPro" id="IPR036640">
    <property type="entry name" value="ABC1_TM_sf"/>
</dbReference>
<keyword evidence="7 9" id="KW-0472">Membrane</keyword>
<feature type="domain" description="ABC transmembrane type-1" evidence="11">
    <location>
        <begin position="801"/>
        <end position="1076"/>
    </location>
</feature>
<dbReference type="FunFam" id="3.40.50.300:FF:000997">
    <property type="entry name" value="Multidrug resistance-associated protein 1"/>
    <property type="match status" value="1"/>
</dbReference>
<proteinExistence type="predicted"/>
<comment type="subcellular location">
    <subcellularLocation>
        <location evidence="1">Membrane</location>
        <topology evidence="1">Multi-pass membrane protein</topology>
    </subcellularLocation>
</comment>
<keyword evidence="2" id="KW-0813">Transport</keyword>
<dbReference type="Gene3D" id="1.20.1560.10">
    <property type="entry name" value="ABC transporter type 1, transmembrane domain"/>
    <property type="match status" value="2"/>
</dbReference>
<dbReference type="SUPFAM" id="SSF52540">
    <property type="entry name" value="P-loop containing nucleoside triphosphate hydrolases"/>
    <property type="match status" value="2"/>
</dbReference>
<feature type="transmembrane region" description="Helical" evidence="9">
    <location>
        <begin position="911"/>
        <end position="928"/>
    </location>
</feature>
<keyword evidence="6 9" id="KW-1133">Transmembrane helix</keyword>
<dbReference type="InterPro" id="IPR017871">
    <property type="entry name" value="ABC_transporter-like_CS"/>
</dbReference>
<feature type="region of interest" description="Disordered" evidence="8">
    <location>
        <begin position="744"/>
        <end position="776"/>
    </location>
</feature>
<dbReference type="InterPro" id="IPR003439">
    <property type="entry name" value="ABC_transporter-like_ATP-bd"/>
</dbReference>
<accession>A0A6A6D7F7</accession>
<dbReference type="FunFam" id="1.20.1560.10:FF:000010">
    <property type="entry name" value="Multidrug resistance-associated ABC transporter"/>
    <property type="match status" value="1"/>
</dbReference>
<evidence type="ECO:0000313" key="13">
    <source>
        <dbReference type="Proteomes" id="UP000799537"/>
    </source>
</evidence>
<dbReference type="PROSITE" id="PS50893">
    <property type="entry name" value="ABC_TRANSPORTER_2"/>
    <property type="match status" value="2"/>
</dbReference>
<keyword evidence="4" id="KW-0547">Nucleotide-binding</keyword>
<name>A0A6A6D7F7_ZASCE</name>
<feature type="transmembrane region" description="Helical" evidence="9">
    <location>
        <begin position="833"/>
        <end position="853"/>
    </location>
</feature>
<dbReference type="GO" id="GO:0016887">
    <property type="term" value="F:ATP hydrolysis activity"/>
    <property type="evidence" value="ECO:0007669"/>
    <property type="project" value="InterPro"/>
</dbReference>
<feature type="domain" description="ABC transporter" evidence="10">
    <location>
        <begin position="521"/>
        <end position="741"/>
    </location>
</feature>
<dbReference type="PROSITE" id="PS50929">
    <property type="entry name" value="ABC_TM1F"/>
    <property type="match status" value="2"/>
</dbReference>
<feature type="transmembrane region" description="Helical" evidence="9">
    <location>
        <begin position="1049"/>
        <end position="1068"/>
    </location>
</feature>
<dbReference type="Pfam" id="PF00005">
    <property type="entry name" value="ABC_tran"/>
    <property type="match status" value="2"/>
</dbReference>
<dbReference type="Pfam" id="PF00664">
    <property type="entry name" value="ABC_membrane"/>
    <property type="match status" value="2"/>
</dbReference>
<dbReference type="PROSITE" id="PS00211">
    <property type="entry name" value="ABC_TRANSPORTER_1"/>
    <property type="match status" value="2"/>
</dbReference>
<reference evidence="12" key="1">
    <citation type="journal article" date="2020" name="Stud. Mycol.">
        <title>101 Dothideomycetes genomes: a test case for predicting lifestyles and emergence of pathogens.</title>
        <authorList>
            <person name="Haridas S."/>
            <person name="Albert R."/>
            <person name="Binder M."/>
            <person name="Bloem J."/>
            <person name="Labutti K."/>
            <person name="Salamov A."/>
            <person name="Andreopoulos B."/>
            <person name="Baker S."/>
            <person name="Barry K."/>
            <person name="Bills G."/>
            <person name="Bluhm B."/>
            <person name="Cannon C."/>
            <person name="Castanera R."/>
            <person name="Culley D."/>
            <person name="Daum C."/>
            <person name="Ezra D."/>
            <person name="Gonzalez J."/>
            <person name="Henrissat B."/>
            <person name="Kuo A."/>
            <person name="Liang C."/>
            <person name="Lipzen A."/>
            <person name="Lutzoni F."/>
            <person name="Magnuson J."/>
            <person name="Mondo S."/>
            <person name="Nolan M."/>
            <person name="Ohm R."/>
            <person name="Pangilinan J."/>
            <person name="Park H.-J."/>
            <person name="Ramirez L."/>
            <person name="Alfaro M."/>
            <person name="Sun H."/>
            <person name="Tritt A."/>
            <person name="Yoshinaga Y."/>
            <person name="Zwiers L.-H."/>
            <person name="Turgeon B."/>
            <person name="Goodwin S."/>
            <person name="Spatafora J."/>
            <person name="Crous P."/>
            <person name="Grigoriev I."/>
        </authorList>
    </citation>
    <scope>NUCLEOTIDE SEQUENCE</scope>
    <source>
        <strain evidence="12">ATCC 36951</strain>
    </source>
</reference>